<gene>
    <name evidence="12" type="ORF">IHE44_0013239</name>
    <name evidence="11" type="ORF">IHE44_012401</name>
</gene>
<dbReference type="Pfam" id="PF00225">
    <property type="entry name" value="Kinesin"/>
    <property type="match status" value="1"/>
</dbReference>
<dbReference type="GO" id="GO:0005524">
    <property type="term" value="F:ATP binding"/>
    <property type="evidence" value="ECO:0007669"/>
    <property type="project" value="UniProtKB-UniRule"/>
</dbReference>
<protein>
    <recommendedName>
        <fullName evidence="8">Kinesin-like protein</fullName>
    </recommendedName>
</protein>
<dbReference type="GO" id="GO:0008608">
    <property type="term" value="P:attachment of spindle microtubules to kinetochore"/>
    <property type="evidence" value="ECO:0007669"/>
    <property type="project" value="UniProtKB-ARBA"/>
</dbReference>
<dbReference type="Gene3D" id="3.40.850.10">
    <property type="entry name" value="Kinesin motor domain"/>
    <property type="match status" value="1"/>
</dbReference>
<dbReference type="InterPro" id="IPR036961">
    <property type="entry name" value="Kinesin_motor_dom_sf"/>
</dbReference>
<dbReference type="PRINTS" id="PR00380">
    <property type="entry name" value="KINESINHEAVY"/>
</dbReference>
<accession>A0A835NSW1</accession>
<evidence type="ECO:0000259" key="10">
    <source>
        <dbReference type="PROSITE" id="PS50067"/>
    </source>
</evidence>
<dbReference type="GO" id="GO:0140694">
    <property type="term" value="P:membraneless organelle assembly"/>
    <property type="evidence" value="ECO:0007669"/>
    <property type="project" value="UniProtKB-ARBA"/>
</dbReference>
<dbReference type="SUPFAM" id="SSF52540">
    <property type="entry name" value="P-loop containing nucleoside triphosphate hydrolases"/>
    <property type="match status" value="1"/>
</dbReference>
<keyword evidence="2 7" id="KW-0547">Nucleotide-binding</keyword>
<dbReference type="FunFam" id="3.40.850.10:FF:000026">
    <property type="entry name" value="Centromere-associated protein E"/>
    <property type="match status" value="1"/>
</dbReference>
<dbReference type="GO" id="GO:0000280">
    <property type="term" value="P:nuclear division"/>
    <property type="evidence" value="ECO:0007669"/>
    <property type="project" value="UniProtKB-ARBA"/>
</dbReference>
<evidence type="ECO:0000313" key="11">
    <source>
        <dbReference type="EMBL" id="KAG0120606.1"/>
    </source>
</evidence>
<keyword evidence="13" id="KW-1185">Reference proteome</keyword>
<name>A0A835NSW1_9PASS</name>
<dbReference type="GO" id="GO:0000779">
    <property type="term" value="C:condensed chromosome, centromeric region"/>
    <property type="evidence" value="ECO:0007669"/>
    <property type="project" value="UniProtKB-ARBA"/>
</dbReference>
<feature type="coiled-coil region" evidence="9">
    <location>
        <begin position="411"/>
        <end position="515"/>
    </location>
</feature>
<dbReference type="EMBL" id="JADDUC010000061">
    <property type="protein sequence ID" value="KAG0120606.1"/>
    <property type="molecule type" value="Genomic_DNA"/>
</dbReference>
<keyword evidence="8" id="KW-0493">Microtubule</keyword>
<evidence type="ECO:0000256" key="5">
    <source>
        <dbReference type="ARBA" id="ARBA00023175"/>
    </source>
</evidence>
<dbReference type="GO" id="GO:0043515">
    <property type="term" value="F:kinetochore binding"/>
    <property type="evidence" value="ECO:0007669"/>
    <property type="project" value="UniProtKB-ARBA"/>
</dbReference>
<evidence type="ECO:0000313" key="12">
    <source>
        <dbReference type="EMBL" id="KAI1238505.1"/>
    </source>
</evidence>
<keyword evidence="6" id="KW-0963">Cytoplasm</keyword>
<dbReference type="GO" id="GO:0000278">
    <property type="term" value="P:mitotic cell cycle"/>
    <property type="evidence" value="ECO:0007669"/>
    <property type="project" value="UniProtKB-ARBA"/>
</dbReference>
<comment type="similarity">
    <text evidence="7 8">Belongs to the TRAFAC class myosin-kinesin ATPase superfamily. Kinesin family.</text>
</comment>
<comment type="caution">
    <text evidence="11">The sequence shown here is derived from an EMBL/GenBank/DDBJ whole genome shotgun (WGS) entry which is preliminary data.</text>
</comment>
<dbReference type="SMART" id="SM00129">
    <property type="entry name" value="KISc"/>
    <property type="match status" value="1"/>
</dbReference>
<dbReference type="InterPro" id="IPR019821">
    <property type="entry name" value="Kinesin_motor_CS"/>
</dbReference>
<dbReference type="InterPro" id="IPR027417">
    <property type="entry name" value="P-loop_NTPase"/>
</dbReference>
<evidence type="ECO:0000256" key="3">
    <source>
        <dbReference type="ARBA" id="ARBA00022840"/>
    </source>
</evidence>
<dbReference type="GO" id="GO:0030071">
    <property type="term" value="P:regulation of mitotic metaphase/anaphase transition"/>
    <property type="evidence" value="ECO:0007669"/>
    <property type="project" value="UniProtKB-ARBA"/>
</dbReference>
<keyword evidence="4 9" id="KW-0175">Coiled coil</keyword>
<feature type="domain" description="Kinesin motor" evidence="10">
    <location>
        <begin position="50"/>
        <end position="300"/>
    </location>
</feature>
<feature type="binding site" evidence="7">
    <location>
        <begin position="56"/>
        <end position="63"/>
    </location>
    <ligand>
        <name>ATP</name>
        <dbReference type="ChEBI" id="CHEBI:30616"/>
    </ligand>
</feature>
<dbReference type="PROSITE" id="PS50067">
    <property type="entry name" value="KINESIN_MOTOR_2"/>
    <property type="match status" value="1"/>
</dbReference>
<keyword evidence="3 7" id="KW-0067">ATP-binding</keyword>
<dbReference type="GO" id="GO:0005874">
    <property type="term" value="C:microtubule"/>
    <property type="evidence" value="ECO:0007669"/>
    <property type="project" value="UniProtKB-KW"/>
</dbReference>
<evidence type="ECO:0000256" key="8">
    <source>
        <dbReference type="RuleBase" id="RU000394"/>
    </source>
</evidence>
<feature type="non-terminal residue" evidence="11">
    <location>
        <position position="958"/>
    </location>
</feature>
<dbReference type="PANTHER" id="PTHR47968">
    <property type="entry name" value="CENTROMERE PROTEIN E"/>
    <property type="match status" value="1"/>
</dbReference>
<feature type="coiled-coil region" evidence="9">
    <location>
        <begin position="316"/>
        <end position="360"/>
    </location>
</feature>
<comment type="subcellular location">
    <subcellularLocation>
        <location evidence="1">Cytoplasm</location>
        <location evidence="1">Cytoskeleton</location>
    </subcellularLocation>
</comment>
<evidence type="ECO:0000256" key="9">
    <source>
        <dbReference type="SAM" id="Coils"/>
    </source>
</evidence>
<dbReference type="InterPro" id="IPR001752">
    <property type="entry name" value="Kinesin_motor_dom"/>
</dbReference>
<evidence type="ECO:0000256" key="6">
    <source>
        <dbReference type="ARBA" id="ARBA00023212"/>
    </source>
</evidence>
<organism evidence="11">
    <name type="scientific">Lamprotornis superbus</name>
    <dbReference type="NCBI Taxonomy" id="245042"/>
    <lineage>
        <taxon>Eukaryota</taxon>
        <taxon>Metazoa</taxon>
        <taxon>Chordata</taxon>
        <taxon>Craniata</taxon>
        <taxon>Vertebrata</taxon>
        <taxon>Euteleostomi</taxon>
        <taxon>Archelosauria</taxon>
        <taxon>Archosauria</taxon>
        <taxon>Dinosauria</taxon>
        <taxon>Saurischia</taxon>
        <taxon>Theropoda</taxon>
        <taxon>Coelurosauria</taxon>
        <taxon>Aves</taxon>
        <taxon>Neognathae</taxon>
        <taxon>Neoaves</taxon>
        <taxon>Telluraves</taxon>
        <taxon>Australaves</taxon>
        <taxon>Passeriformes</taxon>
        <taxon>Sturnidae</taxon>
        <taxon>Lamprotornis</taxon>
    </lineage>
</organism>
<sequence>MADEGAVTVCVRVRPLIARENASGDKVSLHWRSENNTVSDVNGTKIFSYGTIFAYGQTASGKTYTMMGNEDSMGIIPKAIRHVFKIICEIPDREFLLRVSYMEIYNETITDLLCDNRKKKPLGIREDVNRNTYVEDLIEEVVVSPEQVMEWIRKGERNRHYGETKMNEHSSRSHTIFRMIIESRERSDPANTNCDGAVMVSHLNLVDLAGSERASQTGSEGVRLKEGCNINRSLFILSQVIKKLCDDPSGFINYRDSKLTRILQNSLGGNAKTVIICTITPVSFDETLSTLQFANTAKGMKNTPKVNEVLDDDALLKRYRKEILDLKKQLEEVSSKTQIHAMEKDQLAQLLEEKNSLQKVQEDRIRNLTEMLVTSASFSSKQNVKTQKDFEESVQLCEALALEKDIAVNEVNVLQANFNNLVLENEQLKSEINEMKEKLKEKTEIDEFEALEKQTQKDHEIQLMHEIANLKNLVSNAEVYNEELEAEINSKLEQLKEKENKIKILQNRVEELQKAGVGKKETSFSMGDSDKLIEEIQQLNKSLLDSEAIALDAKKESAFLRKAGKASYRKMQADLQRELQSLFQENTRLTSLMEDLLSHVELEKKAADLKGELENALKENALLQKQVNELSEFQSLPNTVEMQKKEILEKCEELRLLKLENEKLLSEVADNEMRLKHMSEEIEKSKDNLTDAQLKYVKSDEEYVALKQLHEEIEQKYMAASETNEQMKLQIECLSKEAQESKAILDEVKLELRENLIRTQQKLNEMEQLKEEERISEVRREAEDLEIQAVLQQLTECREEIKALTQERDDLKQKGESLQAETEQLREDIKDTVSMNILAHEDLRNTQNSLKESQNTVKKLKESISEKESQILSVEEALGKTIKELQIRISEMTEEIKIITSERDQLAEEKSESNSCKESDQLQVQKEQILFLTQENRSLQEKLDSLLLKKKEFGEGTL</sequence>
<evidence type="ECO:0000256" key="7">
    <source>
        <dbReference type="PROSITE-ProRule" id="PRU00283"/>
    </source>
</evidence>
<proteinExistence type="inferred from homology"/>
<evidence type="ECO:0000256" key="1">
    <source>
        <dbReference type="ARBA" id="ARBA00004245"/>
    </source>
</evidence>
<keyword evidence="5 7" id="KW-0505">Motor protein</keyword>
<dbReference type="PANTHER" id="PTHR47968:SF75">
    <property type="entry name" value="CENTROMERE-ASSOCIATED PROTEIN E"/>
    <property type="match status" value="1"/>
</dbReference>
<reference evidence="12" key="3">
    <citation type="submission" date="2022-01" db="EMBL/GenBank/DDBJ databases">
        <authorList>
            <person name="Rubenstein D.R."/>
        </authorList>
    </citation>
    <scope>NUCLEOTIDE SEQUENCE</scope>
    <source>
        <strain evidence="12">SS15</strain>
        <tissue evidence="12">Liver</tissue>
    </source>
</reference>
<feature type="coiled-coil region" evidence="9">
    <location>
        <begin position="565"/>
        <end position="949"/>
    </location>
</feature>
<evidence type="ECO:0000313" key="13">
    <source>
        <dbReference type="Proteomes" id="UP000618051"/>
    </source>
</evidence>
<dbReference type="InterPro" id="IPR027640">
    <property type="entry name" value="Kinesin-like_fam"/>
</dbReference>
<dbReference type="GO" id="GO:0008017">
    <property type="term" value="F:microtubule binding"/>
    <property type="evidence" value="ECO:0007669"/>
    <property type="project" value="InterPro"/>
</dbReference>
<reference evidence="12 13" key="2">
    <citation type="journal article" date="2021" name="J. Hered.">
        <title>Feather Gene Expression Elucidates the Developmental Basis of Plumage Iridescence in African Starlings.</title>
        <authorList>
            <person name="Rubenstein D.R."/>
            <person name="Corvelo A."/>
            <person name="MacManes M.D."/>
            <person name="Maia R."/>
            <person name="Narzisi G."/>
            <person name="Rousaki A."/>
            <person name="Vandenabeele P."/>
            <person name="Shawkey M.D."/>
            <person name="Solomon J."/>
        </authorList>
    </citation>
    <scope>NUCLEOTIDE SEQUENCE [LARGE SCALE GENOMIC DNA]</scope>
    <source>
        <strain evidence="12">SS15</strain>
    </source>
</reference>
<reference evidence="11" key="1">
    <citation type="submission" date="2020-10" db="EMBL/GenBank/DDBJ databases">
        <title>Feather gene expression reveals the developmental basis of iridescence in African starlings.</title>
        <authorList>
            <person name="Rubenstein D.R."/>
        </authorList>
    </citation>
    <scope>NUCLEOTIDE SEQUENCE</scope>
    <source>
        <strain evidence="11">SS15</strain>
        <tissue evidence="11">Liver</tissue>
    </source>
</reference>
<dbReference type="GO" id="GO:0007018">
    <property type="term" value="P:microtubule-based movement"/>
    <property type="evidence" value="ECO:0007669"/>
    <property type="project" value="InterPro"/>
</dbReference>
<dbReference type="EMBL" id="JADDUC020000006">
    <property type="protein sequence ID" value="KAI1238505.1"/>
    <property type="molecule type" value="Genomic_DNA"/>
</dbReference>
<evidence type="ECO:0000256" key="2">
    <source>
        <dbReference type="ARBA" id="ARBA00022741"/>
    </source>
</evidence>
<dbReference type="OrthoDB" id="21525at2759"/>
<dbReference type="AlphaFoldDB" id="A0A835NSW1"/>
<evidence type="ECO:0000256" key="4">
    <source>
        <dbReference type="ARBA" id="ARBA00023054"/>
    </source>
</evidence>
<dbReference type="GO" id="GO:0007051">
    <property type="term" value="P:spindle organization"/>
    <property type="evidence" value="ECO:0007669"/>
    <property type="project" value="UniProtKB-ARBA"/>
</dbReference>
<dbReference type="Proteomes" id="UP000618051">
    <property type="component" value="Unassembled WGS sequence"/>
</dbReference>
<dbReference type="GO" id="GO:0003777">
    <property type="term" value="F:microtubule motor activity"/>
    <property type="evidence" value="ECO:0007669"/>
    <property type="project" value="InterPro"/>
</dbReference>
<dbReference type="PROSITE" id="PS00411">
    <property type="entry name" value="KINESIN_MOTOR_1"/>
    <property type="match status" value="1"/>
</dbReference>
<keyword evidence="6" id="KW-0206">Cytoskeleton</keyword>